<gene>
    <name evidence="2" type="ORF">CPT_Muldoon_145</name>
</gene>
<organism evidence="2 3">
    <name type="scientific">Serratia phage Muldoon</name>
    <dbReference type="NCBI Taxonomy" id="2601678"/>
    <lineage>
        <taxon>Viruses</taxon>
        <taxon>Duplodnaviria</taxon>
        <taxon>Heunggongvirae</taxon>
        <taxon>Uroviricota</taxon>
        <taxon>Caudoviricetes</taxon>
        <taxon>Muldoonvirus</taxon>
        <taxon>Muldoonvirus muldoon</taxon>
    </lineage>
</organism>
<keyword evidence="1" id="KW-1133">Transmembrane helix</keyword>
<dbReference type="Proteomes" id="UP000326777">
    <property type="component" value="Genome"/>
</dbReference>
<dbReference type="PROSITE" id="PS51257">
    <property type="entry name" value="PROKAR_LIPOPROTEIN"/>
    <property type="match status" value="1"/>
</dbReference>
<feature type="transmembrane region" description="Helical" evidence="1">
    <location>
        <begin position="37"/>
        <end position="55"/>
    </location>
</feature>
<proteinExistence type="predicted"/>
<keyword evidence="1" id="KW-0812">Transmembrane</keyword>
<keyword evidence="3" id="KW-1185">Reference proteome</keyword>
<name>A0A5P8PHC6_9CAUD</name>
<evidence type="ECO:0000313" key="3">
    <source>
        <dbReference type="Proteomes" id="UP000326777"/>
    </source>
</evidence>
<reference evidence="3" key="1">
    <citation type="submission" date="2019-06" db="EMBL/GenBank/DDBJ databases">
        <title>Complete genome sequence of Serratia marcescens phage Muldoon.</title>
        <authorList>
            <person name="Campbell S."/>
            <person name="Atkinson C."/>
            <person name="Moreland R."/>
            <person name="Liu M."/>
            <person name="Ramsey J."/>
            <person name="Leavitt J."/>
        </authorList>
    </citation>
    <scope>NUCLEOTIDE SEQUENCE [LARGE SCALE GENOMIC DNA]</scope>
</reference>
<protein>
    <submittedName>
        <fullName evidence="2">Uncharacterized protein</fullName>
    </submittedName>
</protein>
<accession>A0A5P8PHC6</accession>
<evidence type="ECO:0000256" key="1">
    <source>
        <dbReference type="SAM" id="Phobius"/>
    </source>
</evidence>
<sequence>MKHLPLIVSVMMATLAACMLGITMTLGAIEAISIKTFIELLAWTGLFIVIGVVATRRMK</sequence>
<keyword evidence="1" id="KW-0472">Membrane</keyword>
<evidence type="ECO:0000313" key="2">
    <source>
        <dbReference type="EMBL" id="QFR56096.1"/>
    </source>
</evidence>
<dbReference type="EMBL" id="MN095771">
    <property type="protein sequence ID" value="QFR56096.1"/>
    <property type="molecule type" value="Genomic_DNA"/>
</dbReference>